<keyword evidence="1 2" id="KW-0808">Transferase</keyword>
<dbReference type="AlphaFoldDB" id="A0A446C5G6"/>
<reference evidence="2 3" key="1">
    <citation type="submission" date="2018-07" db="EMBL/GenBank/DDBJ databases">
        <authorList>
            <person name="Peeters C."/>
        </authorList>
    </citation>
    <scope>NUCLEOTIDE SEQUENCE [LARGE SCALE GENOMIC DNA]</scope>
    <source>
        <strain evidence="2 3">LMG 3411</strain>
    </source>
</reference>
<gene>
    <name evidence="2" type="primary">uctC_8</name>
    <name evidence="2" type="ORF">AGI3411_00947</name>
</gene>
<dbReference type="Proteomes" id="UP000289184">
    <property type="component" value="Unassembled WGS sequence"/>
</dbReference>
<dbReference type="OrthoDB" id="5294844at2"/>
<name>A0A446C5G6_9BURK</name>
<evidence type="ECO:0000313" key="3">
    <source>
        <dbReference type="Proteomes" id="UP000289184"/>
    </source>
</evidence>
<sequence length="403" mass="41899">MLQGKVILDLTWVLGGPFAGQLLAQLGAEVVKVEPVGGDYARSVPPVSDAQDSPFFLSVNRGKRSVALDLKHPLGRQAFQDLVREADAVIYGFASDVPARLGLDHATLAAINPRIVVGQLIGLDDQGPYAGAPAFDLMLQAMSGLMSITGEAGGKPVRVGYQVADLAGGLYLALGVAAGLAQAQATGIGERVQVSLFDAQMAMLTWQAQGYLQGGPAPRASGARHAMIAPSDIYRTSDGRWIALAPTGDAFWQALCAAIGLPGLAADARYATPAARVANVEALTEDLAGAIGRRTAQEWLDIFEARRVPAALVLGVDEALAHPLAASRGMVEPVARPQGGEPVRMLGNPFKFAGQPQLGYPPALGEDTEALLRGMAGYGDDRLAALREAGVIRTDAALAGAAR</sequence>
<dbReference type="InterPro" id="IPR050483">
    <property type="entry name" value="CoA-transferase_III_domain"/>
</dbReference>
<dbReference type="InterPro" id="IPR003673">
    <property type="entry name" value="CoA-Trfase_fam_III"/>
</dbReference>
<dbReference type="EC" id="2.8.3.19" evidence="2"/>
<protein>
    <submittedName>
        <fullName evidence="2">Acetyl-CoA:oxalate CoA-transferase</fullName>
        <ecNumber evidence="2">2.8.3.19</ecNumber>
    </submittedName>
</protein>
<dbReference type="PANTHER" id="PTHR48207:SF3">
    <property type="entry name" value="SUCCINATE--HYDROXYMETHYLGLUTARATE COA-TRANSFERASE"/>
    <property type="match status" value="1"/>
</dbReference>
<dbReference type="SUPFAM" id="SSF89796">
    <property type="entry name" value="CoA-transferase family III (CaiB/BaiF)"/>
    <property type="match status" value="1"/>
</dbReference>
<dbReference type="EMBL" id="UFQB01000003">
    <property type="protein sequence ID" value="SSW63095.1"/>
    <property type="molecule type" value="Genomic_DNA"/>
</dbReference>
<dbReference type="Pfam" id="PF02515">
    <property type="entry name" value="CoA_transf_3"/>
    <property type="match status" value="1"/>
</dbReference>
<evidence type="ECO:0000313" key="2">
    <source>
        <dbReference type="EMBL" id="SSW63095.1"/>
    </source>
</evidence>
<proteinExistence type="predicted"/>
<dbReference type="GO" id="GO:0008410">
    <property type="term" value="F:CoA-transferase activity"/>
    <property type="evidence" value="ECO:0007669"/>
    <property type="project" value="TreeGrafter"/>
</dbReference>
<dbReference type="InterPro" id="IPR023606">
    <property type="entry name" value="CoA-Trfase_III_dom_1_sf"/>
</dbReference>
<dbReference type="PANTHER" id="PTHR48207">
    <property type="entry name" value="SUCCINATE--HYDROXYMETHYLGLUTARATE COA-TRANSFERASE"/>
    <property type="match status" value="1"/>
</dbReference>
<dbReference type="Gene3D" id="3.30.1540.10">
    <property type="entry name" value="formyl-coa transferase, domain 3"/>
    <property type="match status" value="1"/>
</dbReference>
<organism evidence="2 3">
    <name type="scientific">Achromobacter agilis</name>
    <dbReference type="NCBI Taxonomy" id="1353888"/>
    <lineage>
        <taxon>Bacteria</taxon>
        <taxon>Pseudomonadati</taxon>
        <taxon>Pseudomonadota</taxon>
        <taxon>Betaproteobacteria</taxon>
        <taxon>Burkholderiales</taxon>
        <taxon>Alcaligenaceae</taxon>
        <taxon>Achromobacter</taxon>
    </lineage>
</organism>
<keyword evidence="3" id="KW-1185">Reference proteome</keyword>
<dbReference type="InterPro" id="IPR044855">
    <property type="entry name" value="CoA-Trfase_III_dom3_sf"/>
</dbReference>
<evidence type="ECO:0000256" key="1">
    <source>
        <dbReference type="ARBA" id="ARBA00022679"/>
    </source>
</evidence>
<accession>A0A446C5G6</accession>
<dbReference type="Gene3D" id="3.40.50.10540">
    <property type="entry name" value="Crotonobetainyl-coa:carnitine coa-transferase, domain 1"/>
    <property type="match status" value="1"/>
</dbReference>